<accession>A0ABN3J5M2</accession>
<feature type="domain" description="MvdD-like pre-ATP grasp" evidence="1">
    <location>
        <begin position="5"/>
        <end position="115"/>
    </location>
</feature>
<protein>
    <submittedName>
        <fullName evidence="2">ATP-grasp ribosomal peptide maturase</fullName>
    </submittedName>
</protein>
<comment type="caution">
    <text evidence="2">The sequence shown here is derived from an EMBL/GenBank/DDBJ whole genome shotgun (WGS) entry which is preliminary data.</text>
</comment>
<dbReference type="SUPFAM" id="SSF56059">
    <property type="entry name" value="Glutathione synthetase ATP-binding domain-like"/>
    <property type="match status" value="1"/>
</dbReference>
<proteinExistence type="predicted"/>
<reference evidence="2 3" key="1">
    <citation type="journal article" date="2019" name="Int. J. Syst. Evol. Microbiol.">
        <title>The Global Catalogue of Microorganisms (GCM) 10K type strain sequencing project: providing services to taxonomists for standard genome sequencing and annotation.</title>
        <authorList>
            <consortium name="The Broad Institute Genomics Platform"/>
            <consortium name="The Broad Institute Genome Sequencing Center for Infectious Disease"/>
            <person name="Wu L."/>
            <person name="Ma J."/>
        </authorList>
    </citation>
    <scope>NUCLEOTIDE SEQUENCE [LARGE SCALE GENOMIC DNA]</scope>
    <source>
        <strain evidence="2 3">JCM 3325</strain>
    </source>
</reference>
<sequence length="331" mass="35713">MNGAVLVMTDATDYTADLIVADLQTRGVRVARLDPGAGPVRIEATLARGRWRDAIGDEHRAIDLGEVVSVLWRWPTAPAGHPAIADTAQRSWAAREDMAAVFGVLKSLPVRWINHPDLAAAANSKPGQLVTATECGLTVPDTIVTTSGEAVRRWARGREVLFKAFYAQGADEDAMVVATRADPDTVPDGLGAACLFQEVIPGAPVRLTMIGAQAFAVVITGTGDLDWRPVQHRLTFTPTGVPPEVMVGVRDFMHRYRLEYGAFDFIATADDAWTFLEINPTGMYGFVEIQSGLSITEAIADRLCDPVRSAIRPGVETRVSRPGVDTSLPCH</sequence>
<evidence type="ECO:0000313" key="3">
    <source>
        <dbReference type="Proteomes" id="UP001501231"/>
    </source>
</evidence>
<dbReference type="Gene3D" id="3.30.470.20">
    <property type="entry name" value="ATP-grasp fold, B domain"/>
    <property type="match status" value="1"/>
</dbReference>
<gene>
    <name evidence="2" type="primary">tgmB</name>
    <name evidence="2" type="ORF">GCM10010191_38130</name>
</gene>
<dbReference type="EMBL" id="BAAARW010000012">
    <property type="protein sequence ID" value="GAA2422685.1"/>
    <property type="molecule type" value="Genomic_DNA"/>
</dbReference>
<evidence type="ECO:0000313" key="2">
    <source>
        <dbReference type="EMBL" id="GAA2422685.1"/>
    </source>
</evidence>
<dbReference type="InterPro" id="IPR048936">
    <property type="entry name" value="MvdD-like_ATPgrasp"/>
</dbReference>
<name>A0ABN3J5M2_9ACTN</name>
<dbReference type="Proteomes" id="UP001501231">
    <property type="component" value="Unassembled WGS sequence"/>
</dbReference>
<dbReference type="Pfam" id="PF21068">
    <property type="entry name" value="ATPgraspMvdD"/>
    <property type="match status" value="1"/>
</dbReference>
<organism evidence="2 3">
    <name type="scientific">Actinomadura vinacea</name>
    <dbReference type="NCBI Taxonomy" id="115336"/>
    <lineage>
        <taxon>Bacteria</taxon>
        <taxon>Bacillati</taxon>
        <taxon>Actinomycetota</taxon>
        <taxon>Actinomycetes</taxon>
        <taxon>Streptosporangiales</taxon>
        <taxon>Thermomonosporaceae</taxon>
        <taxon>Actinomadura</taxon>
    </lineage>
</organism>
<evidence type="ECO:0000259" key="1">
    <source>
        <dbReference type="Pfam" id="PF21068"/>
    </source>
</evidence>
<keyword evidence="3" id="KW-1185">Reference proteome</keyword>